<dbReference type="EnsemblPlants" id="Kaladp0096s0116.1.v1.1">
    <property type="protein sequence ID" value="Kaladp0096s0116.1.v1.1.CDS.1"/>
    <property type="gene ID" value="Kaladp0096s0116.v1.1"/>
</dbReference>
<dbReference type="Gramene" id="Kaladp0096s0116.1.v1.1">
    <property type="protein sequence ID" value="Kaladp0096s0116.1.v1.1.CDS.1"/>
    <property type="gene ID" value="Kaladp0096s0116.v1.1"/>
</dbReference>
<keyword evidence="1" id="KW-0812">Transmembrane</keyword>
<keyword evidence="3" id="KW-1185">Reference proteome</keyword>
<dbReference type="SUPFAM" id="SSF81383">
    <property type="entry name" value="F-box domain"/>
    <property type="match status" value="1"/>
</dbReference>
<dbReference type="OMA" id="LWTNICH"/>
<keyword evidence="1" id="KW-0472">Membrane</keyword>
<accession>A0A7N0V2H7</accession>
<dbReference type="Proteomes" id="UP000594263">
    <property type="component" value="Unplaced"/>
</dbReference>
<dbReference type="AlphaFoldDB" id="A0A7N0V2H7"/>
<dbReference type="PANTHER" id="PTHR33736">
    <property type="entry name" value="F-BOX PROTEIN-RELATED"/>
    <property type="match status" value="1"/>
</dbReference>
<dbReference type="InterPro" id="IPR036047">
    <property type="entry name" value="F-box-like_dom_sf"/>
</dbReference>
<sequence length="335" mass="37341">MDSLHPDIILTGILPFLDGPTLASLGCASTTFRDLLSSDSCRQLWSHICLVTWPSLSTPRLRRLLSTFPPDGPHSFFSQSYALHLRSAHRPTPNRQARQLTEFISAVDIYHKGNPIFSKTAETAETETSWFRYSPFRVDLVDPKDAAHTSTLQHPTTDDACGGLMQELTLSWIVIDPVNGRAANLSSGHPVSVQRHWLSGEAMLQFCSVVPRGRSSRIRKGGFGRGAAGELVKCEIRVTLGGSEGGEMQVREVSLVMEDMDGKCLNGEGSLVNLEWALKGHKWGRYEDFLEKKKERKERVVKREERLDLFCVAFGIGFLSSIFLFVVKDFAVFGL</sequence>
<evidence type="ECO:0000313" key="2">
    <source>
        <dbReference type="EnsemblPlants" id="Kaladp0096s0116.1.v1.1.CDS.1"/>
    </source>
</evidence>
<name>A0A7N0V2H7_KALFE</name>
<keyword evidence="1" id="KW-1133">Transmembrane helix</keyword>
<organism evidence="2 3">
    <name type="scientific">Kalanchoe fedtschenkoi</name>
    <name type="common">Lavender scallops</name>
    <name type="synonym">South American air plant</name>
    <dbReference type="NCBI Taxonomy" id="63787"/>
    <lineage>
        <taxon>Eukaryota</taxon>
        <taxon>Viridiplantae</taxon>
        <taxon>Streptophyta</taxon>
        <taxon>Embryophyta</taxon>
        <taxon>Tracheophyta</taxon>
        <taxon>Spermatophyta</taxon>
        <taxon>Magnoliopsida</taxon>
        <taxon>eudicotyledons</taxon>
        <taxon>Gunneridae</taxon>
        <taxon>Pentapetalae</taxon>
        <taxon>Saxifragales</taxon>
        <taxon>Crassulaceae</taxon>
        <taxon>Kalanchoe</taxon>
    </lineage>
</organism>
<dbReference type="InterPro" id="IPR045283">
    <property type="entry name" value="AT3G44326-like"/>
</dbReference>
<feature type="transmembrane region" description="Helical" evidence="1">
    <location>
        <begin position="307"/>
        <end position="327"/>
    </location>
</feature>
<protein>
    <recommendedName>
        <fullName evidence="4">F-box protein</fullName>
    </recommendedName>
</protein>
<reference evidence="2" key="1">
    <citation type="submission" date="2021-01" db="UniProtKB">
        <authorList>
            <consortium name="EnsemblPlants"/>
        </authorList>
    </citation>
    <scope>IDENTIFICATION</scope>
</reference>
<evidence type="ECO:0000256" key="1">
    <source>
        <dbReference type="SAM" id="Phobius"/>
    </source>
</evidence>
<dbReference type="PANTHER" id="PTHR33736:SF13">
    <property type="entry name" value="OS11G0155100 PROTEIN"/>
    <property type="match status" value="1"/>
</dbReference>
<proteinExistence type="predicted"/>
<evidence type="ECO:0000313" key="3">
    <source>
        <dbReference type="Proteomes" id="UP000594263"/>
    </source>
</evidence>
<evidence type="ECO:0008006" key="4">
    <source>
        <dbReference type="Google" id="ProtNLM"/>
    </source>
</evidence>